<evidence type="ECO:0000313" key="3">
    <source>
        <dbReference type="Proteomes" id="UP000026961"/>
    </source>
</evidence>
<feature type="region of interest" description="Disordered" evidence="1">
    <location>
        <begin position="1"/>
        <end position="78"/>
    </location>
</feature>
<dbReference type="HOGENOM" id="CLU_2625971_0_0_1"/>
<evidence type="ECO:0000256" key="1">
    <source>
        <dbReference type="SAM" id="MobiDB-lite"/>
    </source>
</evidence>
<reference evidence="2" key="1">
    <citation type="submission" date="2015-04" db="UniProtKB">
        <authorList>
            <consortium name="EnsemblPlants"/>
        </authorList>
    </citation>
    <scope>IDENTIFICATION</scope>
</reference>
<accession>A0A0D9ZGY4</accession>
<name>A0A0D9ZGY4_9ORYZ</name>
<dbReference type="EnsemblPlants" id="OGLUM04G02010.1">
    <property type="protein sequence ID" value="OGLUM04G02010.1"/>
    <property type="gene ID" value="OGLUM04G02010"/>
</dbReference>
<reference evidence="2" key="2">
    <citation type="submission" date="2018-05" db="EMBL/GenBank/DDBJ databases">
        <title>OgluRS3 (Oryza glumaepatula Reference Sequence Version 3).</title>
        <authorList>
            <person name="Zhang J."/>
            <person name="Kudrna D."/>
            <person name="Lee S."/>
            <person name="Talag J."/>
            <person name="Welchert J."/>
            <person name="Wing R.A."/>
        </authorList>
    </citation>
    <scope>NUCLEOTIDE SEQUENCE [LARGE SCALE GENOMIC DNA]</scope>
</reference>
<organism evidence="2">
    <name type="scientific">Oryza glumipatula</name>
    <dbReference type="NCBI Taxonomy" id="40148"/>
    <lineage>
        <taxon>Eukaryota</taxon>
        <taxon>Viridiplantae</taxon>
        <taxon>Streptophyta</taxon>
        <taxon>Embryophyta</taxon>
        <taxon>Tracheophyta</taxon>
        <taxon>Spermatophyta</taxon>
        <taxon>Magnoliopsida</taxon>
        <taxon>Liliopsida</taxon>
        <taxon>Poales</taxon>
        <taxon>Poaceae</taxon>
        <taxon>BOP clade</taxon>
        <taxon>Oryzoideae</taxon>
        <taxon>Oryzeae</taxon>
        <taxon>Oryzinae</taxon>
        <taxon>Oryza</taxon>
    </lineage>
</organism>
<protein>
    <submittedName>
        <fullName evidence="2">Uncharacterized protein</fullName>
    </submittedName>
</protein>
<proteinExistence type="predicted"/>
<dbReference type="Proteomes" id="UP000026961">
    <property type="component" value="Chromosome 4"/>
</dbReference>
<keyword evidence="3" id="KW-1185">Reference proteome</keyword>
<dbReference type="AlphaFoldDB" id="A0A0D9ZGY4"/>
<sequence>MEMNDAENSERSEEKHAFPDRDPWWWTSSSGVSLQEASRSLLGTVDSPGDGNGNGGSGDGDLRWCLKAPCGDDDGLAK</sequence>
<dbReference type="Gramene" id="OGLUM04G02010.1">
    <property type="protein sequence ID" value="OGLUM04G02010.1"/>
    <property type="gene ID" value="OGLUM04G02010"/>
</dbReference>
<feature type="compositionally biased region" description="Polar residues" evidence="1">
    <location>
        <begin position="26"/>
        <end position="38"/>
    </location>
</feature>
<evidence type="ECO:0000313" key="2">
    <source>
        <dbReference type="EnsemblPlants" id="OGLUM04G02010.1"/>
    </source>
</evidence>
<feature type="compositionally biased region" description="Basic and acidic residues" evidence="1">
    <location>
        <begin position="8"/>
        <end position="23"/>
    </location>
</feature>
<feature type="compositionally biased region" description="Gly residues" evidence="1">
    <location>
        <begin position="50"/>
        <end position="59"/>
    </location>
</feature>